<comment type="caution">
    <text evidence="3">The sequence shown here is derived from an EMBL/GenBank/DDBJ whole genome shotgun (WGS) entry which is preliminary data.</text>
</comment>
<dbReference type="Proteomes" id="UP000542125">
    <property type="component" value="Unassembled WGS sequence"/>
</dbReference>
<dbReference type="InterPro" id="IPR012899">
    <property type="entry name" value="LTXXQ"/>
</dbReference>
<keyword evidence="4" id="KW-1185">Reference proteome</keyword>
<organism evidence="3 4">
    <name type="scientific">Pigmentiphaga litoralis</name>
    <dbReference type="NCBI Taxonomy" id="516702"/>
    <lineage>
        <taxon>Bacteria</taxon>
        <taxon>Pseudomonadati</taxon>
        <taxon>Pseudomonadota</taxon>
        <taxon>Betaproteobacteria</taxon>
        <taxon>Burkholderiales</taxon>
        <taxon>Alcaligenaceae</taxon>
        <taxon>Pigmentiphaga</taxon>
    </lineage>
</organism>
<evidence type="ECO:0008006" key="5">
    <source>
        <dbReference type="Google" id="ProtNLM"/>
    </source>
</evidence>
<dbReference type="Pfam" id="PF07813">
    <property type="entry name" value="LTXXQ"/>
    <property type="match status" value="1"/>
</dbReference>
<feature type="compositionally biased region" description="Low complexity" evidence="1">
    <location>
        <begin position="231"/>
        <end position="243"/>
    </location>
</feature>
<feature type="compositionally biased region" description="Basic and acidic residues" evidence="1">
    <location>
        <begin position="62"/>
        <end position="85"/>
    </location>
</feature>
<feature type="region of interest" description="Disordered" evidence="1">
    <location>
        <begin position="203"/>
        <end position="243"/>
    </location>
</feature>
<dbReference type="RefSeq" id="WP_179585050.1">
    <property type="nucleotide sequence ID" value="NZ_JACBYR010000001.1"/>
</dbReference>
<gene>
    <name evidence="3" type="ORF">FHW18_001576</name>
</gene>
<name>A0A7Y9LMJ3_9BURK</name>
<dbReference type="AlphaFoldDB" id="A0A7Y9LMJ3"/>
<evidence type="ECO:0000313" key="4">
    <source>
        <dbReference type="Proteomes" id="UP000542125"/>
    </source>
</evidence>
<dbReference type="GO" id="GO:0042597">
    <property type="term" value="C:periplasmic space"/>
    <property type="evidence" value="ECO:0007669"/>
    <property type="project" value="InterPro"/>
</dbReference>
<protein>
    <recommendedName>
        <fullName evidence="5">Periplasmic heavy metal sensor</fullName>
    </recommendedName>
</protein>
<accession>A0A7Y9LMJ3</accession>
<dbReference type="EMBL" id="JACBYR010000001">
    <property type="protein sequence ID" value="NYE82305.1"/>
    <property type="molecule type" value="Genomic_DNA"/>
</dbReference>
<feature type="region of interest" description="Disordered" evidence="1">
    <location>
        <begin position="40"/>
        <end position="97"/>
    </location>
</feature>
<evidence type="ECO:0000256" key="1">
    <source>
        <dbReference type="SAM" id="MobiDB-lite"/>
    </source>
</evidence>
<reference evidence="3 4" key="1">
    <citation type="submission" date="2020-07" db="EMBL/GenBank/DDBJ databases">
        <title>Genomic Encyclopedia of Type Strains, Phase IV (KMG-V): Genome sequencing to study the core and pangenomes of soil and plant-associated prokaryotes.</title>
        <authorList>
            <person name="Whitman W."/>
        </authorList>
    </citation>
    <scope>NUCLEOTIDE SEQUENCE [LARGE SCALE GENOMIC DNA]</scope>
    <source>
        <strain evidence="3 4">SAS40</strain>
    </source>
</reference>
<evidence type="ECO:0000256" key="2">
    <source>
        <dbReference type="SAM" id="SignalP"/>
    </source>
</evidence>
<feature type="compositionally biased region" description="Basic and acidic residues" evidence="1">
    <location>
        <begin position="205"/>
        <end position="230"/>
    </location>
</feature>
<proteinExistence type="predicted"/>
<keyword evidence="2" id="KW-0732">Signal</keyword>
<evidence type="ECO:0000313" key="3">
    <source>
        <dbReference type="EMBL" id="NYE82305.1"/>
    </source>
</evidence>
<feature type="chain" id="PRO_5030822580" description="Periplasmic heavy metal sensor" evidence="2">
    <location>
        <begin position="26"/>
        <end position="243"/>
    </location>
</feature>
<dbReference type="Gene3D" id="1.20.120.1490">
    <property type="match status" value="1"/>
</dbReference>
<feature type="signal peptide" evidence="2">
    <location>
        <begin position="1"/>
        <end position="25"/>
    </location>
</feature>
<feature type="compositionally biased region" description="Low complexity" evidence="1">
    <location>
        <begin position="40"/>
        <end position="61"/>
    </location>
</feature>
<sequence>MTKHTLRILAAAITLATGASGIAHAAPAADPIVIAQAAPATTTAPAATPDRTTPPMGGPRADGPRADGPRGDGPRHGGPRGDHGKGGHHGHHGGPSMMMMLGQLKAKLNLTDAQQTRWNAAESQQRAVGEELRARRDLHRKQMQEQLAKTGPADFRAMTAQREAEHAAIKPKLDAARDAWLVVYDSLDTKQKQIVTDVFKQRMQRMGDRKHDRRGEQRGEHRGPGMRGDRAAPAAAPAAPALP</sequence>